<feature type="compositionally biased region" description="Basic and acidic residues" evidence="2">
    <location>
        <begin position="174"/>
        <end position="188"/>
    </location>
</feature>
<sequence>MVADEITSLRLMLSENRISGFEGVYGEDDVELTRFGVYRWIDRWMFHRGFCLMRGIVVARSGGSREGRHPFRINKHIAQLEEENLTVKERLLLMEREFGDFKRRLESLERRNMVVGENGNGEVVENESERDSETHSSSASPSGEARENYFPAEDVCMQDMVRDEATGNGINNTDKGKVGEAKSTNRQEIEDEAEKNSAGQHREEANSDVVGNYGMRI</sequence>
<reference evidence="3" key="1">
    <citation type="submission" date="2019-12" db="EMBL/GenBank/DDBJ databases">
        <title>Genome sequencing and annotation of Brassica cretica.</title>
        <authorList>
            <person name="Studholme D.J."/>
            <person name="Sarris P."/>
        </authorList>
    </citation>
    <scope>NUCLEOTIDE SEQUENCE</scope>
    <source>
        <strain evidence="3">PFS-109/04</strain>
        <tissue evidence="3">Leaf</tissue>
    </source>
</reference>
<feature type="region of interest" description="Disordered" evidence="2">
    <location>
        <begin position="116"/>
        <end position="147"/>
    </location>
</feature>
<evidence type="ECO:0000313" key="4">
    <source>
        <dbReference type="Proteomes" id="UP000712600"/>
    </source>
</evidence>
<dbReference type="EMBL" id="QGKX02001521">
    <property type="protein sequence ID" value="KAF3511329.1"/>
    <property type="molecule type" value="Genomic_DNA"/>
</dbReference>
<feature type="coiled-coil region" evidence="1">
    <location>
        <begin position="77"/>
        <end position="111"/>
    </location>
</feature>
<dbReference type="PANTHER" id="PTHR34484">
    <property type="entry name" value="OS02G0832600 PROTEIN"/>
    <property type="match status" value="1"/>
</dbReference>
<dbReference type="AlphaFoldDB" id="A0A8S9P760"/>
<evidence type="ECO:0000256" key="1">
    <source>
        <dbReference type="SAM" id="Coils"/>
    </source>
</evidence>
<keyword evidence="1" id="KW-0175">Coiled coil</keyword>
<evidence type="ECO:0000256" key="2">
    <source>
        <dbReference type="SAM" id="MobiDB-lite"/>
    </source>
</evidence>
<gene>
    <name evidence="3" type="ORF">F2Q69_00002704</name>
</gene>
<evidence type="ECO:0000313" key="3">
    <source>
        <dbReference type="EMBL" id="KAF3511329.1"/>
    </source>
</evidence>
<name>A0A8S9P760_BRACR</name>
<accession>A0A8S9P760</accession>
<protein>
    <submittedName>
        <fullName evidence="3">Uncharacterized protein</fullName>
    </submittedName>
</protein>
<comment type="caution">
    <text evidence="3">The sequence shown here is derived from an EMBL/GenBank/DDBJ whole genome shotgun (WGS) entry which is preliminary data.</text>
</comment>
<organism evidence="3 4">
    <name type="scientific">Brassica cretica</name>
    <name type="common">Mustard</name>
    <dbReference type="NCBI Taxonomy" id="69181"/>
    <lineage>
        <taxon>Eukaryota</taxon>
        <taxon>Viridiplantae</taxon>
        <taxon>Streptophyta</taxon>
        <taxon>Embryophyta</taxon>
        <taxon>Tracheophyta</taxon>
        <taxon>Spermatophyta</taxon>
        <taxon>Magnoliopsida</taxon>
        <taxon>eudicotyledons</taxon>
        <taxon>Gunneridae</taxon>
        <taxon>Pentapetalae</taxon>
        <taxon>rosids</taxon>
        <taxon>malvids</taxon>
        <taxon>Brassicales</taxon>
        <taxon>Brassicaceae</taxon>
        <taxon>Brassiceae</taxon>
        <taxon>Brassica</taxon>
    </lineage>
</organism>
<feature type="region of interest" description="Disordered" evidence="2">
    <location>
        <begin position="163"/>
        <end position="217"/>
    </location>
</feature>
<dbReference type="PANTHER" id="PTHR34484:SF2">
    <property type="entry name" value="OS02G0832600 PROTEIN"/>
    <property type="match status" value="1"/>
</dbReference>
<proteinExistence type="predicted"/>
<dbReference type="Proteomes" id="UP000712600">
    <property type="component" value="Unassembled WGS sequence"/>
</dbReference>